<proteinExistence type="inferred from homology"/>
<gene>
    <name evidence="9" type="ordered locus">Slip_2377</name>
</gene>
<dbReference type="GO" id="GO:0003677">
    <property type="term" value="F:DNA binding"/>
    <property type="evidence" value="ECO:0007669"/>
    <property type="project" value="UniProtKB-KW"/>
</dbReference>
<dbReference type="Proteomes" id="UP000000378">
    <property type="component" value="Chromosome"/>
</dbReference>
<dbReference type="GO" id="GO:0000917">
    <property type="term" value="P:division septum assembly"/>
    <property type="evidence" value="ECO:0007669"/>
    <property type="project" value="UniProtKB-KW"/>
</dbReference>
<evidence type="ECO:0000256" key="4">
    <source>
        <dbReference type="ARBA" id="ARBA00022618"/>
    </source>
</evidence>
<dbReference type="PROSITE" id="PS50943">
    <property type="entry name" value="HTH_CROC1"/>
    <property type="match status" value="1"/>
</dbReference>
<dbReference type="FunFam" id="3.90.1530.30:FF:000001">
    <property type="entry name" value="Chromosome partitioning protein ParB"/>
    <property type="match status" value="1"/>
</dbReference>
<dbReference type="Gene3D" id="3.90.1530.30">
    <property type="match status" value="1"/>
</dbReference>
<dbReference type="SMART" id="SM00470">
    <property type="entry name" value="ParB"/>
    <property type="match status" value="1"/>
</dbReference>
<dbReference type="SUPFAM" id="SSF109709">
    <property type="entry name" value="KorB DNA-binding domain-like"/>
    <property type="match status" value="1"/>
</dbReference>
<dbReference type="InterPro" id="IPR041468">
    <property type="entry name" value="HTH_ParB/Spo0J"/>
</dbReference>
<evidence type="ECO:0000259" key="8">
    <source>
        <dbReference type="PROSITE" id="PS50943"/>
    </source>
</evidence>
<dbReference type="InterPro" id="IPR050336">
    <property type="entry name" value="Chromosome_partition/occlusion"/>
</dbReference>
<dbReference type="NCBIfam" id="TIGR00180">
    <property type="entry name" value="parB_part"/>
    <property type="match status" value="1"/>
</dbReference>
<dbReference type="Pfam" id="PF17762">
    <property type="entry name" value="HTH_ParB"/>
    <property type="match status" value="1"/>
</dbReference>
<evidence type="ECO:0000313" key="9">
    <source>
        <dbReference type="EMBL" id="ADI03113.1"/>
    </source>
</evidence>
<dbReference type="OrthoDB" id="9802051at2"/>
<dbReference type="InterPro" id="IPR003115">
    <property type="entry name" value="ParB_N"/>
</dbReference>
<dbReference type="NCBIfam" id="TIGR04285">
    <property type="entry name" value="nucleoid_noc"/>
    <property type="match status" value="1"/>
</dbReference>
<dbReference type="KEGG" id="slp:Slip_2377"/>
<dbReference type="GO" id="GO:0009295">
    <property type="term" value="C:nucleoid"/>
    <property type="evidence" value="ECO:0007669"/>
    <property type="project" value="UniProtKB-SubCell"/>
</dbReference>
<dbReference type="Gene3D" id="1.10.10.2830">
    <property type="match status" value="1"/>
</dbReference>
<dbReference type="GO" id="GO:0005694">
    <property type="term" value="C:chromosome"/>
    <property type="evidence" value="ECO:0007669"/>
    <property type="project" value="TreeGrafter"/>
</dbReference>
<dbReference type="GO" id="GO:0045881">
    <property type="term" value="P:positive regulation of sporulation resulting in formation of a cellular spore"/>
    <property type="evidence" value="ECO:0007669"/>
    <property type="project" value="TreeGrafter"/>
</dbReference>
<sequence length="280" mass="32107">MKLPLPRVLGRGVARREVINIGVEEIRGNPYQPRQAIDELELRDLAQSIQEYGVIQPIIVRKMKEGYQLVAGERRLKACMMAGWKEVPAIVCDMEEEEAAAVSLIENLQRKELNFLEEARAYARLIGEFGLTQEELARRVGKSQAAIANKLRLLRLPGEVQDLLRQGGVSERHARALLKLDSVEEQVEVVRKIIEKELTVKEAEALIDKIRQGISREIKGGEKRRSLSMFIRDARIYVNTIRETVYRAREAGVNMVLLETEREDEYELVIRVPKRRRESG</sequence>
<dbReference type="InterPro" id="IPR004437">
    <property type="entry name" value="ParB/RepB/Spo0J"/>
</dbReference>
<name>D7CKC9_SYNLT</name>
<dbReference type="Pfam" id="PF02195">
    <property type="entry name" value="ParB_N"/>
    <property type="match status" value="1"/>
</dbReference>
<evidence type="ECO:0000256" key="1">
    <source>
        <dbReference type="ARBA" id="ARBA00004453"/>
    </source>
</evidence>
<dbReference type="FunFam" id="1.10.10.2830:FF:000001">
    <property type="entry name" value="Chromosome partitioning protein ParB"/>
    <property type="match status" value="1"/>
</dbReference>
<dbReference type="PANTHER" id="PTHR33375">
    <property type="entry name" value="CHROMOSOME-PARTITIONING PROTEIN PARB-RELATED"/>
    <property type="match status" value="1"/>
</dbReference>
<comment type="subcellular location">
    <subcellularLocation>
        <location evidence="1">Cytoplasm</location>
        <location evidence="1">Nucleoid</location>
    </subcellularLocation>
</comment>
<dbReference type="SUPFAM" id="SSF110849">
    <property type="entry name" value="ParB/Sulfiredoxin"/>
    <property type="match status" value="1"/>
</dbReference>
<evidence type="ECO:0000256" key="3">
    <source>
        <dbReference type="ARBA" id="ARBA00022490"/>
    </source>
</evidence>
<feature type="domain" description="HTH cro/C1-type" evidence="8">
    <location>
        <begin position="130"/>
        <end position="149"/>
    </location>
</feature>
<dbReference type="GO" id="GO:0007059">
    <property type="term" value="P:chromosome segregation"/>
    <property type="evidence" value="ECO:0007669"/>
    <property type="project" value="TreeGrafter"/>
</dbReference>
<evidence type="ECO:0000256" key="6">
    <source>
        <dbReference type="ARBA" id="ARBA00023210"/>
    </source>
</evidence>
<dbReference type="CDD" id="cd16393">
    <property type="entry name" value="SPO0J_N"/>
    <property type="match status" value="1"/>
</dbReference>
<keyword evidence="3" id="KW-0963">Cytoplasm</keyword>
<protein>
    <submittedName>
        <fullName evidence="9">ParB-like partition protein</fullName>
    </submittedName>
</protein>
<comment type="similarity">
    <text evidence="2">Belongs to the ParB family.</text>
</comment>
<keyword evidence="7" id="KW-0131">Cell cycle</keyword>
<keyword evidence="6" id="KW-0717">Septation</keyword>
<evidence type="ECO:0000313" key="10">
    <source>
        <dbReference type="Proteomes" id="UP000000378"/>
    </source>
</evidence>
<evidence type="ECO:0000256" key="2">
    <source>
        <dbReference type="ARBA" id="ARBA00006295"/>
    </source>
</evidence>
<keyword evidence="4" id="KW-0132">Cell division</keyword>
<dbReference type="InterPro" id="IPR036086">
    <property type="entry name" value="ParB/Sulfiredoxin_sf"/>
</dbReference>
<keyword evidence="10" id="KW-1185">Reference proteome</keyword>
<dbReference type="STRING" id="643648.Slip_2377"/>
<evidence type="ECO:0000256" key="7">
    <source>
        <dbReference type="ARBA" id="ARBA00023306"/>
    </source>
</evidence>
<dbReference type="InterPro" id="IPR001387">
    <property type="entry name" value="Cro/C1-type_HTH"/>
</dbReference>
<accession>D7CKC9</accession>
<dbReference type="InterPro" id="IPR023705">
    <property type="entry name" value="Nucleoid_occlusion_protein"/>
</dbReference>
<evidence type="ECO:0000256" key="5">
    <source>
        <dbReference type="ARBA" id="ARBA00023125"/>
    </source>
</evidence>
<organism evidence="9 10">
    <name type="scientific">Syntrophothermus lipocalidus (strain DSM 12680 / TGB-C1)</name>
    <dbReference type="NCBI Taxonomy" id="643648"/>
    <lineage>
        <taxon>Bacteria</taxon>
        <taxon>Bacillati</taxon>
        <taxon>Bacillota</taxon>
        <taxon>Clostridia</taxon>
        <taxon>Eubacteriales</taxon>
        <taxon>Syntrophomonadaceae</taxon>
        <taxon>Syntrophothermus</taxon>
    </lineage>
</organism>
<reference evidence="10" key="1">
    <citation type="journal article" date="2010" name="Stand. Genomic Sci.">
        <title>Complete genome sequence of Syntrophothermus lipocalidus type strain (TGB-C1T).</title>
        <authorList>
            <consortium name="US DOE Joint Genome Institute (JGI-PGF)"/>
            <person name="Djao O."/>
            <person name="Zhang X."/>
            <person name="Lucas S."/>
            <person name="Lapidus A."/>
            <person name="Glavina Del Rio T."/>
            <person name="Nolan M."/>
            <person name="Tice H."/>
            <person name="Cheng J."/>
            <person name="Han C."/>
            <person name="Tapia R."/>
            <person name="Goodwin L."/>
            <person name="Pitluck S."/>
            <person name="Liolios K."/>
            <person name="Ivanova N."/>
            <person name="Mavromatis K."/>
            <person name="Mikhailova N."/>
            <person name="Ovchinnikova G."/>
            <person name="Pati A."/>
            <person name="Brambilla E."/>
            <person name="Chen A."/>
            <person name="Palaniappan K."/>
            <person name="Land M."/>
            <person name="Hauser L."/>
            <person name="Chang Y."/>
            <person name="Jeffries C."/>
            <person name="Rohde M."/>
            <person name="Sikorski J."/>
            <person name="Spring S."/>
            <person name="Goker M."/>
            <person name="Detter J."/>
            <person name="Woyke T."/>
            <person name="Bristow J."/>
            <person name="Eisen J."/>
            <person name="Markowitz V."/>
            <person name="Hugenholtz P."/>
            <person name="Kyrpides N."/>
            <person name="Klenk H."/>
        </authorList>
    </citation>
    <scope>NUCLEOTIDE SEQUENCE [LARGE SCALE GENOMIC DNA]</scope>
    <source>
        <strain evidence="10">DSM 12680 / TGB-C1</strain>
    </source>
</reference>
<dbReference type="RefSeq" id="WP_013176515.1">
    <property type="nucleotide sequence ID" value="NC_014220.1"/>
</dbReference>
<dbReference type="EMBL" id="CP002048">
    <property type="protein sequence ID" value="ADI03113.1"/>
    <property type="molecule type" value="Genomic_DNA"/>
</dbReference>
<dbReference type="PANTHER" id="PTHR33375:SF8">
    <property type="entry name" value="NUCLEOID OCCLUSION PROTEIN"/>
    <property type="match status" value="1"/>
</dbReference>
<dbReference type="eggNOG" id="COG1475">
    <property type="taxonomic scope" value="Bacteria"/>
</dbReference>
<dbReference type="HOGENOM" id="CLU_023853_0_1_9"/>
<dbReference type="AlphaFoldDB" id="D7CKC9"/>
<reference evidence="9 10" key="2">
    <citation type="journal article" date="2010" name="Stand. Genomic Sci.">
        <title>Complete genome sequence of Syntrophothermus lipocalidus type strain (TGB-C1).</title>
        <authorList>
            <person name="Djao O.D."/>
            <person name="Zhang X."/>
            <person name="Lucas S."/>
            <person name="Lapidus A."/>
            <person name="Del Rio T.G."/>
            <person name="Nolan M."/>
            <person name="Tice H."/>
            <person name="Cheng J.F."/>
            <person name="Han C."/>
            <person name="Tapia R."/>
            <person name="Goodwin L."/>
            <person name="Pitluck S."/>
            <person name="Liolios K."/>
            <person name="Ivanova N."/>
            <person name="Mavromatis K."/>
            <person name="Mikhailova N."/>
            <person name="Ovchinnikova G."/>
            <person name="Pati A."/>
            <person name="Brambilla E."/>
            <person name="Chen A."/>
            <person name="Palaniappan K."/>
            <person name="Land M."/>
            <person name="Hauser L."/>
            <person name="Chang Y.J."/>
            <person name="Jeffries C.D."/>
            <person name="Rohde M."/>
            <person name="Sikorski J."/>
            <person name="Spring S."/>
            <person name="Goker M."/>
            <person name="Detter J.C."/>
            <person name="Woyke T."/>
            <person name="Bristow J."/>
            <person name="Eisen J.A."/>
            <person name="Markowitz V."/>
            <person name="Hugenholtz P."/>
            <person name="Kyrpides N.C."/>
            <person name="Klenk H.P."/>
        </authorList>
    </citation>
    <scope>NUCLEOTIDE SEQUENCE [LARGE SCALE GENOMIC DNA]</scope>
    <source>
        <strain evidence="10">DSM 12680 / TGB-C1</strain>
    </source>
</reference>
<keyword evidence="5" id="KW-0238">DNA-binding</keyword>